<reference evidence="1" key="1">
    <citation type="submission" date="2014-09" db="EMBL/GenBank/DDBJ databases">
        <authorList>
            <person name="Magalhaes I.L.F."/>
            <person name="Oliveira U."/>
            <person name="Santos F.R."/>
            <person name="Vidigal T.H.D.A."/>
            <person name="Brescovit A.D."/>
            <person name="Santos A.J."/>
        </authorList>
    </citation>
    <scope>NUCLEOTIDE SEQUENCE</scope>
    <source>
        <tissue evidence="1">Shoot tissue taken approximately 20 cm above the soil surface</tissue>
    </source>
</reference>
<protein>
    <submittedName>
        <fullName evidence="1">Uncharacterized protein</fullName>
    </submittedName>
</protein>
<proteinExistence type="predicted"/>
<sequence length="12" mass="1422">MLLCLVEHHLLT</sequence>
<dbReference type="EMBL" id="GBRH01201607">
    <property type="protein sequence ID" value="JAD96288.1"/>
    <property type="molecule type" value="Transcribed_RNA"/>
</dbReference>
<evidence type="ECO:0000313" key="1">
    <source>
        <dbReference type="EMBL" id="JAD96288.1"/>
    </source>
</evidence>
<reference evidence="1" key="2">
    <citation type="journal article" date="2015" name="Data Brief">
        <title>Shoot transcriptome of the giant reed, Arundo donax.</title>
        <authorList>
            <person name="Barrero R.A."/>
            <person name="Guerrero F.D."/>
            <person name="Moolhuijzen P."/>
            <person name="Goolsby J.A."/>
            <person name="Tidwell J."/>
            <person name="Bellgard S.E."/>
            <person name="Bellgard M.I."/>
        </authorList>
    </citation>
    <scope>NUCLEOTIDE SEQUENCE</scope>
    <source>
        <tissue evidence="1">Shoot tissue taken approximately 20 cm above the soil surface</tissue>
    </source>
</reference>
<accession>A0A0A9EB73</accession>
<organism evidence="1">
    <name type="scientific">Arundo donax</name>
    <name type="common">Giant reed</name>
    <name type="synonym">Donax arundinaceus</name>
    <dbReference type="NCBI Taxonomy" id="35708"/>
    <lineage>
        <taxon>Eukaryota</taxon>
        <taxon>Viridiplantae</taxon>
        <taxon>Streptophyta</taxon>
        <taxon>Embryophyta</taxon>
        <taxon>Tracheophyta</taxon>
        <taxon>Spermatophyta</taxon>
        <taxon>Magnoliopsida</taxon>
        <taxon>Liliopsida</taxon>
        <taxon>Poales</taxon>
        <taxon>Poaceae</taxon>
        <taxon>PACMAD clade</taxon>
        <taxon>Arundinoideae</taxon>
        <taxon>Arundineae</taxon>
        <taxon>Arundo</taxon>
    </lineage>
</organism>
<name>A0A0A9EB73_ARUDO</name>